<keyword evidence="5" id="KW-0418">Kinase</keyword>
<evidence type="ECO:0000313" key="13">
    <source>
        <dbReference type="Proteomes" id="UP000886998"/>
    </source>
</evidence>
<dbReference type="GO" id="GO:0000245">
    <property type="term" value="P:spliceosomal complex assembly"/>
    <property type="evidence" value="ECO:0007669"/>
    <property type="project" value="TreeGrafter"/>
</dbReference>
<feature type="binding site" evidence="9">
    <location>
        <position position="119"/>
    </location>
    <ligand>
        <name>ATP</name>
        <dbReference type="ChEBI" id="CHEBI:30616"/>
    </ligand>
</feature>
<evidence type="ECO:0000256" key="3">
    <source>
        <dbReference type="ARBA" id="ARBA00022679"/>
    </source>
</evidence>
<feature type="compositionally biased region" description="Basic residues" evidence="10">
    <location>
        <begin position="277"/>
        <end position="289"/>
    </location>
</feature>
<evidence type="ECO:0000256" key="2">
    <source>
        <dbReference type="ARBA" id="ARBA00022527"/>
    </source>
</evidence>
<dbReference type="SUPFAM" id="SSF56112">
    <property type="entry name" value="Protein kinase-like (PK-like)"/>
    <property type="match status" value="1"/>
</dbReference>
<dbReference type="Proteomes" id="UP000886998">
    <property type="component" value="Unassembled WGS sequence"/>
</dbReference>
<dbReference type="InterPro" id="IPR017441">
    <property type="entry name" value="Protein_kinase_ATP_BS"/>
</dbReference>
<keyword evidence="3" id="KW-0808">Transferase</keyword>
<dbReference type="SMART" id="SM00220">
    <property type="entry name" value="S_TKc"/>
    <property type="match status" value="1"/>
</dbReference>
<dbReference type="InterPro" id="IPR000719">
    <property type="entry name" value="Prot_kinase_dom"/>
</dbReference>
<dbReference type="GO" id="GO:0005524">
    <property type="term" value="F:ATP binding"/>
    <property type="evidence" value="ECO:0007669"/>
    <property type="project" value="UniProtKB-UniRule"/>
</dbReference>
<feature type="compositionally biased region" description="Basic residues" evidence="10">
    <location>
        <begin position="14"/>
        <end position="27"/>
    </location>
</feature>
<evidence type="ECO:0000256" key="1">
    <source>
        <dbReference type="ARBA" id="ARBA00012513"/>
    </source>
</evidence>
<evidence type="ECO:0000259" key="11">
    <source>
        <dbReference type="PROSITE" id="PS50011"/>
    </source>
</evidence>
<evidence type="ECO:0000256" key="10">
    <source>
        <dbReference type="SAM" id="MobiDB-lite"/>
    </source>
</evidence>
<proteinExistence type="predicted"/>
<dbReference type="OrthoDB" id="2649at2759"/>
<evidence type="ECO:0000256" key="4">
    <source>
        <dbReference type="ARBA" id="ARBA00022741"/>
    </source>
</evidence>
<dbReference type="EMBL" id="BMAV01000562">
    <property type="protein sequence ID" value="GFY37922.1"/>
    <property type="molecule type" value="Genomic_DNA"/>
</dbReference>
<comment type="caution">
    <text evidence="12">The sequence shown here is derived from an EMBL/GenBank/DDBJ whole genome shotgun (WGS) entry which is preliminary data.</text>
</comment>
<dbReference type="GO" id="GO:0005634">
    <property type="term" value="C:nucleus"/>
    <property type="evidence" value="ECO:0007669"/>
    <property type="project" value="TreeGrafter"/>
</dbReference>
<dbReference type="FunFam" id="1.10.510.10:FF:000642">
    <property type="entry name" value="Serine/threonine-protein kinase srpk2"/>
    <property type="match status" value="1"/>
</dbReference>
<reference evidence="12" key="1">
    <citation type="submission" date="2020-08" db="EMBL/GenBank/DDBJ databases">
        <title>Multicomponent nature underlies the extraordinary mechanical properties of spider dragline silk.</title>
        <authorList>
            <person name="Kono N."/>
            <person name="Nakamura H."/>
            <person name="Mori M."/>
            <person name="Yoshida Y."/>
            <person name="Ohtoshi R."/>
            <person name="Malay A.D."/>
            <person name="Moran D.A.P."/>
            <person name="Tomita M."/>
            <person name="Numata K."/>
            <person name="Arakawa K."/>
        </authorList>
    </citation>
    <scope>NUCLEOTIDE SEQUENCE</scope>
</reference>
<keyword evidence="13" id="KW-1185">Reference proteome</keyword>
<gene>
    <name evidence="12" type="primary">SRPK1</name>
    <name evidence="12" type="ORF">TNIN_121691</name>
</gene>
<dbReference type="GO" id="GO:0050684">
    <property type="term" value="P:regulation of mRNA processing"/>
    <property type="evidence" value="ECO:0007669"/>
    <property type="project" value="TreeGrafter"/>
</dbReference>
<keyword evidence="4 9" id="KW-0547">Nucleotide-binding</keyword>
<feature type="compositionally biased region" description="Acidic residues" evidence="10">
    <location>
        <begin position="321"/>
        <end position="331"/>
    </location>
</feature>
<evidence type="ECO:0000313" key="12">
    <source>
        <dbReference type="EMBL" id="GFY37922.1"/>
    </source>
</evidence>
<keyword evidence="6 9" id="KW-0067">ATP-binding</keyword>
<sequence length="624" mass="71050">MNSDINKKVMAIQAKKKRSKGPKSKLKSRPENTEPLKSSSVRQKYLDMPYEDDDDEEILGSDDDEQEDPQDYCKGGYHPVKIGDLFHSRYHVIRKLGWGHFSTVWLCWDLNGKRFVALKVVKSASHYTETALDEIKLLRSVRESDPNNCFREKVVQLLDDFKISGVNGTHVCMVFEVLGHNLLKLIIRSNYQGIPLANVKLIIRQVIEGLDYLHRQCKIIHTDIKPENILIAVDESYVRKLAYEATQWQKMGIRLPGSLVSTAPKEFRGPTTNAKMSKNKKRKLRKKAKRQQELLEIQMQQLEELEMGENLNQDDRLGDGDNAEGDGENVDNDSRCNGSSDDNCGQNICITKMYGHSPGTSVSPSQEYCSPTHSENIPRIGSVERPRLSVSAEGLCNGHEDNVDEYYLTSRGRLERSESTLTPSCHQKSKEPEIRRVASCPENDKPMDHKPDPVHEVCDISVKIADLGNACWVHHHFTEDIQTRQYRCLEVLLGAGYGPPADIWSTACMAFELATGDYLFEPHSGEDYSRDEDHLAHIIELLGDIPKHIAFSGKYSREFFNKKGELRHITKLKPWGLYSVLIEKYEWDPSEARAFTEFLIPMLAFDPNERATASECLKHSWLAS</sequence>
<dbReference type="Gene3D" id="3.30.200.20">
    <property type="entry name" value="Phosphorylase Kinase, domain 1"/>
    <property type="match status" value="1"/>
</dbReference>
<feature type="region of interest" description="Disordered" evidence="10">
    <location>
        <begin position="262"/>
        <end position="290"/>
    </location>
</feature>
<feature type="region of interest" description="Disordered" evidence="10">
    <location>
        <begin position="1"/>
        <end position="45"/>
    </location>
</feature>
<dbReference type="PROSITE" id="PS50011">
    <property type="entry name" value="PROTEIN_KINASE_DOM"/>
    <property type="match status" value="1"/>
</dbReference>
<dbReference type="AlphaFoldDB" id="A0A8X7BPK2"/>
<dbReference type="Pfam" id="PF00069">
    <property type="entry name" value="Pkinase"/>
    <property type="match status" value="2"/>
</dbReference>
<dbReference type="PROSITE" id="PS00108">
    <property type="entry name" value="PROTEIN_KINASE_ST"/>
    <property type="match status" value="1"/>
</dbReference>
<dbReference type="EC" id="2.7.11.1" evidence="1"/>
<dbReference type="GO" id="GO:0005737">
    <property type="term" value="C:cytoplasm"/>
    <property type="evidence" value="ECO:0007669"/>
    <property type="project" value="TreeGrafter"/>
</dbReference>
<accession>A0A8X7BPK2</accession>
<dbReference type="InterPro" id="IPR011009">
    <property type="entry name" value="Kinase-like_dom_sf"/>
</dbReference>
<evidence type="ECO:0000256" key="8">
    <source>
        <dbReference type="ARBA" id="ARBA00048679"/>
    </source>
</evidence>
<feature type="domain" description="Protein kinase" evidence="11">
    <location>
        <begin position="90"/>
        <end position="622"/>
    </location>
</feature>
<dbReference type="InterPro" id="IPR051334">
    <property type="entry name" value="SRPK"/>
</dbReference>
<evidence type="ECO:0000256" key="7">
    <source>
        <dbReference type="ARBA" id="ARBA00047899"/>
    </source>
</evidence>
<protein>
    <recommendedName>
        <fullName evidence="1">non-specific serine/threonine protein kinase</fullName>
        <ecNumber evidence="1">2.7.11.1</ecNumber>
    </recommendedName>
</protein>
<name>A0A8X7BPK2_9ARAC</name>
<dbReference type="FunFam" id="3.30.200.20:FF:000163">
    <property type="entry name" value="SRSF protein kinase 2 isoform X1"/>
    <property type="match status" value="1"/>
</dbReference>
<feature type="region of interest" description="Disordered" evidence="10">
    <location>
        <begin position="312"/>
        <end position="338"/>
    </location>
</feature>
<comment type="catalytic activity">
    <reaction evidence="7">
        <text>L-threonyl-[protein] + ATP = O-phospho-L-threonyl-[protein] + ADP + H(+)</text>
        <dbReference type="Rhea" id="RHEA:46608"/>
        <dbReference type="Rhea" id="RHEA-COMP:11060"/>
        <dbReference type="Rhea" id="RHEA-COMP:11605"/>
        <dbReference type="ChEBI" id="CHEBI:15378"/>
        <dbReference type="ChEBI" id="CHEBI:30013"/>
        <dbReference type="ChEBI" id="CHEBI:30616"/>
        <dbReference type="ChEBI" id="CHEBI:61977"/>
        <dbReference type="ChEBI" id="CHEBI:456216"/>
        <dbReference type="EC" id="2.7.11.1"/>
    </reaction>
</comment>
<dbReference type="PROSITE" id="PS00107">
    <property type="entry name" value="PROTEIN_KINASE_ATP"/>
    <property type="match status" value="1"/>
</dbReference>
<dbReference type="InterPro" id="IPR008271">
    <property type="entry name" value="Ser/Thr_kinase_AS"/>
</dbReference>
<dbReference type="FunFam" id="1.10.510.10:FF:000275">
    <property type="entry name" value="SRSF protein kinase 2 isoform X3"/>
    <property type="match status" value="1"/>
</dbReference>
<dbReference type="Gene3D" id="1.10.510.10">
    <property type="entry name" value="Transferase(Phosphotransferase) domain 1"/>
    <property type="match status" value="2"/>
</dbReference>
<evidence type="ECO:0000256" key="5">
    <source>
        <dbReference type="ARBA" id="ARBA00022777"/>
    </source>
</evidence>
<evidence type="ECO:0000256" key="9">
    <source>
        <dbReference type="PROSITE-ProRule" id="PRU10141"/>
    </source>
</evidence>
<dbReference type="PANTHER" id="PTHR47634:SF9">
    <property type="entry name" value="PROTEIN KINASE DOMAIN-CONTAINING PROTEIN-RELATED"/>
    <property type="match status" value="1"/>
</dbReference>
<evidence type="ECO:0000256" key="6">
    <source>
        <dbReference type="ARBA" id="ARBA00022840"/>
    </source>
</evidence>
<comment type="catalytic activity">
    <reaction evidence="8">
        <text>L-seryl-[protein] + ATP = O-phospho-L-seryl-[protein] + ADP + H(+)</text>
        <dbReference type="Rhea" id="RHEA:17989"/>
        <dbReference type="Rhea" id="RHEA-COMP:9863"/>
        <dbReference type="Rhea" id="RHEA-COMP:11604"/>
        <dbReference type="ChEBI" id="CHEBI:15378"/>
        <dbReference type="ChEBI" id="CHEBI:29999"/>
        <dbReference type="ChEBI" id="CHEBI:30616"/>
        <dbReference type="ChEBI" id="CHEBI:83421"/>
        <dbReference type="ChEBI" id="CHEBI:456216"/>
        <dbReference type="EC" id="2.7.11.1"/>
    </reaction>
</comment>
<dbReference type="PANTHER" id="PTHR47634">
    <property type="entry name" value="PROTEIN KINASE DOMAIN-CONTAINING PROTEIN-RELATED"/>
    <property type="match status" value="1"/>
</dbReference>
<keyword evidence="2" id="KW-0723">Serine/threonine-protein kinase</keyword>
<dbReference type="GO" id="GO:0004674">
    <property type="term" value="F:protein serine/threonine kinase activity"/>
    <property type="evidence" value="ECO:0007669"/>
    <property type="project" value="UniProtKB-KW"/>
</dbReference>
<organism evidence="12 13">
    <name type="scientific">Trichonephila inaurata madagascariensis</name>
    <dbReference type="NCBI Taxonomy" id="2747483"/>
    <lineage>
        <taxon>Eukaryota</taxon>
        <taxon>Metazoa</taxon>
        <taxon>Ecdysozoa</taxon>
        <taxon>Arthropoda</taxon>
        <taxon>Chelicerata</taxon>
        <taxon>Arachnida</taxon>
        <taxon>Araneae</taxon>
        <taxon>Araneomorphae</taxon>
        <taxon>Entelegynae</taxon>
        <taxon>Araneoidea</taxon>
        <taxon>Nephilidae</taxon>
        <taxon>Trichonephila</taxon>
        <taxon>Trichonephila inaurata</taxon>
    </lineage>
</organism>